<organism evidence="2">
    <name type="scientific">Tanacetum cinerariifolium</name>
    <name type="common">Dalmatian daisy</name>
    <name type="synonym">Chrysanthemum cinerariifolium</name>
    <dbReference type="NCBI Taxonomy" id="118510"/>
    <lineage>
        <taxon>Eukaryota</taxon>
        <taxon>Viridiplantae</taxon>
        <taxon>Streptophyta</taxon>
        <taxon>Embryophyta</taxon>
        <taxon>Tracheophyta</taxon>
        <taxon>Spermatophyta</taxon>
        <taxon>Magnoliopsida</taxon>
        <taxon>eudicotyledons</taxon>
        <taxon>Gunneridae</taxon>
        <taxon>Pentapetalae</taxon>
        <taxon>asterids</taxon>
        <taxon>campanulids</taxon>
        <taxon>Asterales</taxon>
        <taxon>Asteraceae</taxon>
        <taxon>Asteroideae</taxon>
        <taxon>Anthemideae</taxon>
        <taxon>Anthemidinae</taxon>
        <taxon>Tanacetum</taxon>
    </lineage>
</organism>
<dbReference type="AlphaFoldDB" id="A0A699TWQ8"/>
<sequence>RAPGRASTVRRHHPAPRRGMATDHARRLRTAAEPLPYLRNPAPQRDALHLPLPMPGQRLPFHSPTTQARAQRPALSVQTLSRTAGVQRRNAGGVTASPRFSEGLLAGMRLPAKAVCLCLGFGLGHRVRQQAGSYRFCGWLGNFG</sequence>
<evidence type="ECO:0000313" key="2">
    <source>
        <dbReference type="EMBL" id="GFD14497.1"/>
    </source>
</evidence>
<dbReference type="EMBL" id="BKCJ011279838">
    <property type="protein sequence ID" value="GFD14497.1"/>
    <property type="molecule type" value="Genomic_DNA"/>
</dbReference>
<feature type="region of interest" description="Disordered" evidence="1">
    <location>
        <begin position="1"/>
        <end position="72"/>
    </location>
</feature>
<protein>
    <submittedName>
        <fullName evidence="2">Uncharacterized protein</fullName>
    </submittedName>
</protein>
<proteinExistence type="predicted"/>
<accession>A0A699TWQ8</accession>
<gene>
    <name evidence="2" type="ORF">Tci_886466</name>
</gene>
<name>A0A699TWQ8_TANCI</name>
<comment type="caution">
    <text evidence="2">The sequence shown here is derived from an EMBL/GenBank/DDBJ whole genome shotgun (WGS) entry which is preliminary data.</text>
</comment>
<evidence type="ECO:0000256" key="1">
    <source>
        <dbReference type="SAM" id="MobiDB-lite"/>
    </source>
</evidence>
<feature type="non-terminal residue" evidence="2">
    <location>
        <position position="1"/>
    </location>
</feature>
<reference evidence="2" key="1">
    <citation type="journal article" date="2019" name="Sci. Rep.">
        <title>Draft genome of Tanacetum cinerariifolium, the natural source of mosquito coil.</title>
        <authorList>
            <person name="Yamashiro T."/>
            <person name="Shiraishi A."/>
            <person name="Satake H."/>
            <person name="Nakayama K."/>
        </authorList>
    </citation>
    <scope>NUCLEOTIDE SEQUENCE</scope>
</reference>